<comment type="caution">
    <text evidence="1">The sequence shown here is derived from an EMBL/GenBank/DDBJ whole genome shotgun (WGS) entry which is preliminary data.</text>
</comment>
<name>A0A9N9FKW3_9GLOM</name>
<dbReference type="EMBL" id="CAJVPS010001523">
    <property type="protein sequence ID" value="CAG8541296.1"/>
    <property type="molecule type" value="Genomic_DNA"/>
</dbReference>
<organism evidence="1 2">
    <name type="scientific">Ambispora leptoticha</name>
    <dbReference type="NCBI Taxonomy" id="144679"/>
    <lineage>
        <taxon>Eukaryota</taxon>
        <taxon>Fungi</taxon>
        <taxon>Fungi incertae sedis</taxon>
        <taxon>Mucoromycota</taxon>
        <taxon>Glomeromycotina</taxon>
        <taxon>Glomeromycetes</taxon>
        <taxon>Archaeosporales</taxon>
        <taxon>Ambisporaceae</taxon>
        <taxon>Ambispora</taxon>
    </lineage>
</organism>
<reference evidence="1" key="1">
    <citation type="submission" date="2021-06" db="EMBL/GenBank/DDBJ databases">
        <authorList>
            <person name="Kallberg Y."/>
            <person name="Tangrot J."/>
            <person name="Rosling A."/>
        </authorList>
    </citation>
    <scope>NUCLEOTIDE SEQUENCE</scope>
    <source>
        <strain evidence="1">FL130A</strain>
    </source>
</reference>
<dbReference type="OrthoDB" id="2443600at2759"/>
<sequence length="95" mass="11060">MFCDYLLKTAPTEYSFIGFYKYRKDQPDFSFSFAKDKTALDILLDNEIEGIAFLELTKEELMADGMKTWTCEYEHPPKRARTTGLFKLLKDPGLT</sequence>
<keyword evidence="2" id="KW-1185">Reference proteome</keyword>
<gene>
    <name evidence="1" type="ORF">ALEPTO_LOCUS5423</name>
</gene>
<evidence type="ECO:0000313" key="2">
    <source>
        <dbReference type="Proteomes" id="UP000789508"/>
    </source>
</evidence>
<protein>
    <submittedName>
        <fullName evidence="1">8997_t:CDS:1</fullName>
    </submittedName>
</protein>
<dbReference type="AlphaFoldDB" id="A0A9N9FKW3"/>
<feature type="non-terminal residue" evidence="1">
    <location>
        <position position="1"/>
    </location>
</feature>
<accession>A0A9N9FKW3</accession>
<dbReference type="Proteomes" id="UP000789508">
    <property type="component" value="Unassembled WGS sequence"/>
</dbReference>
<proteinExistence type="predicted"/>
<evidence type="ECO:0000313" key="1">
    <source>
        <dbReference type="EMBL" id="CAG8541296.1"/>
    </source>
</evidence>